<dbReference type="RefSeq" id="WP_263846519.1">
    <property type="nucleotide sequence ID" value="NZ_JALIEB010000037.1"/>
</dbReference>
<evidence type="ECO:0000313" key="3">
    <source>
        <dbReference type="Proteomes" id="UP001208690"/>
    </source>
</evidence>
<dbReference type="Pfam" id="PF03992">
    <property type="entry name" value="ABM"/>
    <property type="match status" value="1"/>
</dbReference>
<feature type="domain" description="ABM" evidence="1">
    <location>
        <begin position="2"/>
        <end position="91"/>
    </location>
</feature>
<sequence>MFAVVVTFQIKPEAISAFMPLMTQNAKTSLAEELGCLQFDVATDISRPGEVFLYEIYDNAAAFEAHLASAHFKAFDAATRNMIASKSVTTYGRVSQ</sequence>
<keyword evidence="3" id="KW-1185">Reference proteome</keyword>
<protein>
    <submittedName>
        <fullName evidence="2">Antibiotic biosynthesis monooxygenase</fullName>
    </submittedName>
</protein>
<proteinExistence type="predicted"/>
<dbReference type="Proteomes" id="UP001208690">
    <property type="component" value="Unassembled WGS sequence"/>
</dbReference>
<dbReference type="PANTHER" id="PTHR33336:SF3">
    <property type="entry name" value="ABM DOMAIN-CONTAINING PROTEIN"/>
    <property type="match status" value="1"/>
</dbReference>
<keyword evidence="2" id="KW-0560">Oxidoreductase</keyword>
<dbReference type="SUPFAM" id="SSF54909">
    <property type="entry name" value="Dimeric alpha+beta barrel"/>
    <property type="match status" value="1"/>
</dbReference>
<accession>A0ABT3BLP6</accession>
<reference evidence="2 3" key="1">
    <citation type="submission" date="2022-04" db="EMBL/GenBank/DDBJ databases">
        <title>Roseobacter sp. WL0113 is a bacterium isolated from neritic sediment.</title>
        <authorList>
            <person name="Wang L."/>
            <person name="He W."/>
            <person name="Zhang D.-F."/>
        </authorList>
    </citation>
    <scope>NUCLEOTIDE SEQUENCE [LARGE SCALE GENOMIC DNA]</scope>
    <source>
        <strain evidence="2 3">WL0113</strain>
    </source>
</reference>
<dbReference type="InterPro" id="IPR007138">
    <property type="entry name" value="ABM_dom"/>
</dbReference>
<comment type="caution">
    <text evidence="2">The sequence shown here is derived from an EMBL/GenBank/DDBJ whole genome shotgun (WGS) entry which is preliminary data.</text>
</comment>
<gene>
    <name evidence="2" type="ORF">MUB52_23025</name>
</gene>
<dbReference type="EMBL" id="JALIEB010000037">
    <property type="protein sequence ID" value="MCV3274314.1"/>
    <property type="molecule type" value="Genomic_DNA"/>
</dbReference>
<dbReference type="Gene3D" id="3.30.70.100">
    <property type="match status" value="1"/>
</dbReference>
<dbReference type="PROSITE" id="PS51725">
    <property type="entry name" value="ABM"/>
    <property type="match status" value="1"/>
</dbReference>
<organism evidence="2 3">
    <name type="scientific">Roseobacter sinensis</name>
    <dbReference type="NCBI Taxonomy" id="2931391"/>
    <lineage>
        <taxon>Bacteria</taxon>
        <taxon>Pseudomonadati</taxon>
        <taxon>Pseudomonadota</taxon>
        <taxon>Alphaproteobacteria</taxon>
        <taxon>Rhodobacterales</taxon>
        <taxon>Roseobacteraceae</taxon>
        <taxon>Roseobacter</taxon>
    </lineage>
</organism>
<dbReference type="InterPro" id="IPR011008">
    <property type="entry name" value="Dimeric_a/b-barrel"/>
</dbReference>
<dbReference type="PANTHER" id="PTHR33336">
    <property type="entry name" value="QUINOL MONOOXYGENASE YGIN-RELATED"/>
    <property type="match status" value="1"/>
</dbReference>
<keyword evidence="2" id="KW-0503">Monooxygenase</keyword>
<dbReference type="InterPro" id="IPR050744">
    <property type="entry name" value="AI-2_Isomerase_LsrG"/>
</dbReference>
<evidence type="ECO:0000259" key="1">
    <source>
        <dbReference type="PROSITE" id="PS51725"/>
    </source>
</evidence>
<dbReference type="GO" id="GO:0004497">
    <property type="term" value="F:monooxygenase activity"/>
    <property type="evidence" value="ECO:0007669"/>
    <property type="project" value="UniProtKB-KW"/>
</dbReference>
<evidence type="ECO:0000313" key="2">
    <source>
        <dbReference type="EMBL" id="MCV3274314.1"/>
    </source>
</evidence>
<name>A0ABT3BLP6_9RHOB</name>